<dbReference type="InterPro" id="IPR006566">
    <property type="entry name" value="FBD"/>
</dbReference>
<dbReference type="InterPro" id="IPR001810">
    <property type="entry name" value="F-box_dom"/>
</dbReference>
<dbReference type="Proteomes" id="UP000187406">
    <property type="component" value="Unassembled WGS sequence"/>
</dbReference>
<dbReference type="InParanoid" id="A0A1Q3ASY9"/>
<gene>
    <name evidence="2" type="ORF">CFOL_v3_02381</name>
</gene>
<name>A0A1Q3ASY9_CEPFO</name>
<comment type="caution">
    <text evidence="2">The sequence shown here is derived from an EMBL/GenBank/DDBJ whole genome shotgun (WGS) entry which is preliminary data.</text>
</comment>
<dbReference type="InterPro" id="IPR036047">
    <property type="entry name" value="F-box-like_dom_sf"/>
</dbReference>
<dbReference type="InterPro" id="IPR053772">
    <property type="entry name" value="At1g61320/At1g61330-like"/>
</dbReference>
<dbReference type="STRING" id="3775.A0A1Q3ASY9"/>
<accession>A0A1Q3ASY9</accession>
<dbReference type="PANTHER" id="PTHR34145">
    <property type="entry name" value="OS02G0105600 PROTEIN"/>
    <property type="match status" value="1"/>
</dbReference>
<dbReference type="OrthoDB" id="673865at2759"/>
<evidence type="ECO:0000313" key="2">
    <source>
        <dbReference type="EMBL" id="GAV58848.1"/>
    </source>
</evidence>
<reference evidence="3" key="1">
    <citation type="submission" date="2016-04" db="EMBL/GenBank/DDBJ databases">
        <title>Cephalotus genome sequencing.</title>
        <authorList>
            <person name="Fukushima K."/>
            <person name="Hasebe M."/>
            <person name="Fang X."/>
        </authorList>
    </citation>
    <scope>NUCLEOTIDE SEQUENCE [LARGE SCALE GENOMIC DNA]</scope>
    <source>
        <strain evidence="3">cv. St1</strain>
    </source>
</reference>
<organism evidence="2 3">
    <name type="scientific">Cephalotus follicularis</name>
    <name type="common">Albany pitcher plant</name>
    <dbReference type="NCBI Taxonomy" id="3775"/>
    <lineage>
        <taxon>Eukaryota</taxon>
        <taxon>Viridiplantae</taxon>
        <taxon>Streptophyta</taxon>
        <taxon>Embryophyta</taxon>
        <taxon>Tracheophyta</taxon>
        <taxon>Spermatophyta</taxon>
        <taxon>Magnoliopsida</taxon>
        <taxon>eudicotyledons</taxon>
        <taxon>Gunneridae</taxon>
        <taxon>Pentapetalae</taxon>
        <taxon>rosids</taxon>
        <taxon>fabids</taxon>
        <taxon>Oxalidales</taxon>
        <taxon>Cephalotaceae</taxon>
        <taxon>Cephalotus</taxon>
    </lineage>
</organism>
<keyword evidence="3" id="KW-1185">Reference proteome</keyword>
<feature type="non-terminal residue" evidence="2">
    <location>
        <position position="1"/>
    </location>
</feature>
<dbReference type="Pfam" id="PF00646">
    <property type="entry name" value="F-box"/>
    <property type="match status" value="1"/>
</dbReference>
<dbReference type="EMBL" id="BDDD01000085">
    <property type="protein sequence ID" value="GAV58848.1"/>
    <property type="molecule type" value="Genomic_DNA"/>
</dbReference>
<dbReference type="SUPFAM" id="SSF52058">
    <property type="entry name" value="L domain-like"/>
    <property type="match status" value="1"/>
</dbReference>
<evidence type="ECO:0000259" key="1">
    <source>
        <dbReference type="PROSITE" id="PS50181"/>
    </source>
</evidence>
<dbReference type="SUPFAM" id="SSF81383">
    <property type="entry name" value="F-box domain"/>
    <property type="match status" value="1"/>
</dbReference>
<dbReference type="PANTHER" id="PTHR34145:SF77">
    <property type="match status" value="1"/>
</dbReference>
<dbReference type="SMART" id="SM00579">
    <property type="entry name" value="FBD"/>
    <property type="match status" value="1"/>
</dbReference>
<dbReference type="Gene3D" id="3.80.10.10">
    <property type="entry name" value="Ribonuclease Inhibitor"/>
    <property type="match status" value="1"/>
</dbReference>
<feature type="domain" description="F-box" evidence="1">
    <location>
        <begin position="1"/>
        <end position="46"/>
    </location>
</feature>
<sequence>SVNLPDDVVENIFSFLPIKQAIQMGVTSKRLKKSWVLSRNLYFDREFARVLGRPDFIKIINRVFALHEGPKVDVFRLCFGPAQGDECLVNSWINKCVKKNVEELDFDFCEARKPFNISSDLLDAESIRVLKFSYCNLQLAPKLNGLRLLNTLVLRRANITISTIDSLLNNCLFLENLDIALSYISHLKIHAQNLRNFKVLKIGECQDLIRIDIDAPTLRSFLYSGKLCFFKIGYISQLNNVMVNFSPSKILSLQHFNVGKLMSDFSHVEVLTVTSTFIEALCSRIMDSHLTKLRFCLMNLKEFQLFMKGARYCNLYDIASFLKNCYCIERVFIDLTNFSFECGRYCEMHQQQLIEQFPLLFSHLKFITIKGFKFHKHELEMVKFFLQKAIHLENLALVAPKYNRSKMSPQDLLIFEKIFRYWRASPRADIVTYEHFNDRSPFNPMHSKSWH</sequence>
<proteinExistence type="predicted"/>
<feature type="non-terminal residue" evidence="2">
    <location>
        <position position="451"/>
    </location>
</feature>
<dbReference type="InterPro" id="IPR055357">
    <property type="entry name" value="LRR_At1g61320_AtMIF1"/>
</dbReference>
<protein>
    <submittedName>
        <fullName evidence="2">F-box domain-containing protein/FBD domain-containing protein</fullName>
    </submittedName>
</protein>
<dbReference type="PROSITE" id="PS50181">
    <property type="entry name" value="FBOX"/>
    <property type="match status" value="1"/>
</dbReference>
<evidence type="ECO:0000313" key="3">
    <source>
        <dbReference type="Proteomes" id="UP000187406"/>
    </source>
</evidence>
<dbReference type="InterPro" id="IPR032675">
    <property type="entry name" value="LRR_dom_sf"/>
</dbReference>
<dbReference type="AlphaFoldDB" id="A0A1Q3ASY9"/>
<dbReference type="Pfam" id="PF23622">
    <property type="entry name" value="LRR_At1g61320_AtMIF1"/>
    <property type="match status" value="1"/>
</dbReference>